<dbReference type="SUPFAM" id="SSF48008">
    <property type="entry name" value="GntR ligand-binding domain-like"/>
    <property type="match status" value="1"/>
</dbReference>
<dbReference type="InterPro" id="IPR036390">
    <property type="entry name" value="WH_DNA-bd_sf"/>
</dbReference>
<gene>
    <name evidence="5" type="ORF">K8V08_03455</name>
</gene>
<reference evidence="5" key="1">
    <citation type="journal article" date="2021" name="PeerJ">
        <title>Extensive microbial diversity within the chicken gut microbiome revealed by metagenomics and culture.</title>
        <authorList>
            <person name="Gilroy R."/>
            <person name="Ravi A."/>
            <person name="Getino M."/>
            <person name="Pursley I."/>
            <person name="Horton D.L."/>
            <person name="Alikhan N.F."/>
            <person name="Baker D."/>
            <person name="Gharbi K."/>
            <person name="Hall N."/>
            <person name="Watson M."/>
            <person name="Adriaenssens E.M."/>
            <person name="Foster-Nyarko E."/>
            <person name="Jarju S."/>
            <person name="Secka A."/>
            <person name="Antonio M."/>
            <person name="Oren A."/>
            <person name="Chaudhuri R.R."/>
            <person name="La Ragione R."/>
            <person name="Hildebrand F."/>
            <person name="Pallen M.J."/>
        </authorList>
    </citation>
    <scope>NUCLEOTIDE SEQUENCE</scope>
    <source>
        <strain evidence="5">ChiGjej5B5-7349</strain>
    </source>
</reference>
<comment type="caution">
    <text evidence="5">The sequence shown here is derived from an EMBL/GenBank/DDBJ whole genome shotgun (WGS) entry which is preliminary data.</text>
</comment>
<evidence type="ECO:0000313" key="6">
    <source>
        <dbReference type="Proteomes" id="UP000784435"/>
    </source>
</evidence>
<keyword evidence="3" id="KW-0804">Transcription</keyword>
<dbReference type="InterPro" id="IPR008920">
    <property type="entry name" value="TF_FadR/GntR_C"/>
</dbReference>
<dbReference type="AlphaFoldDB" id="A0A921MCH5"/>
<feature type="domain" description="HTH gntR-type" evidence="4">
    <location>
        <begin position="9"/>
        <end position="76"/>
    </location>
</feature>
<dbReference type="Gene3D" id="1.20.120.530">
    <property type="entry name" value="GntR ligand-binding domain-like"/>
    <property type="match status" value="1"/>
</dbReference>
<protein>
    <submittedName>
        <fullName evidence="5">GntR family transcriptional regulator</fullName>
    </submittedName>
</protein>
<dbReference type="PANTHER" id="PTHR43537:SF5">
    <property type="entry name" value="UXU OPERON TRANSCRIPTIONAL REGULATOR"/>
    <property type="match status" value="1"/>
</dbReference>
<keyword evidence="2" id="KW-0238">DNA-binding</keyword>
<reference evidence="5" key="2">
    <citation type="submission" date="2021-09" db="EMBL/GenBank/DDBJ databases">
        <authorList>
            <person name="Gilroy R."/>
        </authorList>
    </citation>
    <scope>NUCLEOTIDE SEQUENCE</scope>
    <source>
        <strain evidence="5">ChiGjej5B5-7349</strain>
    </source>
</reference>
<dbReference type="CDD" id="cd07377">
    <property type="entry name" value="WHTH_GntR"/>
    <property type="match status" value="1"/>
</dbReference>
<dbReference type="InterPro" id="IPR000524">
    <property type="entry name" value="Tscrpt_reg_HTH_GntR"/>
</dbReference>
<dbReference type="GO" id="GO:0003677">
    <property type="term" value="F:DNA binding"/>
    <property type="evidence" value="ECO:0007669"/>
    <property type="project" value="UniProtKB-KW"/>
</dbReference>
<evidence type="ECO:0000256" key="2">
    <source>
        <dbReference type="ARBA" id="ARBA00023125"/>
    </source>
</evidence>
<sequence length="217" mass="24107">MPDIRNGGSSLADQAYEVLRHRLIMLDIPPGDAINEASLSAELGVGRTPIREALKRLEGEHLVVSYPRRGTFASNVNITDLAAITEMREALEPIAARRASRNITPQLRAEFTQAIARIRDLDPEQDARTLIESDLEVHRLVYRAVDNLHLQETLVHLDDLATRIWCLALPRIPDLIGHIRDHVDLLEAILAGDEDRAGAEAGTHVREFEATVRSALA</sequence>
<evidence type="ECO:0000259" key="4">
    <source>
        <dbReference type="PROSITE" id="PS50949"/>
    </source>
</evidence>
<accession>A0A921MCH5</accession>
<evidence type="ECO:0000256" key="1">
    <source>
        <dbReference type="ARBA" id="ARBA00023015"/>
    </source>
</evidence>
<dbReference type="SMART" id="SM00895">
    <property type="entry name" value="FCD"/>
    <property type="match status" value="1"/>
</dbReference>
<dbReference type="InterPro" id="IPR011711">
    <property type="entry name" value="GntR_C"/>
</dbReference>
<dbReference type="EMBL" id="DYUK01000078">
    <property type="protein sequence ID" value="HJG79448.1"/>
    <property type="molecule type" value="Genomic_DNA"/>
</dbReference>
<dbReference type="PROSITE" id="PS50949">
    <property type="entry name" value="HTH_GNTR"/>
    <property type="match status" value="1"/>
</dbReference>
<evidence type="ECO:0000256" key="3">
    <source>
        <dbReference type="ARBA" id="ARBA00023163"/>
    </source>
</evidence>
<dbReference type="GO" id="GO:0003700">
    <property type="term" value="F:DNA-binding transcription factor activity"/>
    <property type="evidence" value="ECO:0007669"/>
    <property type="project" value="InterPro"/>
</dbReference>
<evidence type="ECO:0000313" key="5">
    <source>
        <dbReference type="EMBL" id="HJG79448.1"/>
    </source>
</evidence>
<keyword evidence="1" id="KW-0805">Transcription regulation</keyword>
<name>A0A921MCH5_9MICO</name>
<dbReference type="Pfam" id="PF07729">
    <property type="entry name" value="FCD"/>
    <property type="match status" value="1"/>
</dbReference>
<dbReference type="InterPro" id="IPR036388">
    <property type="entry name" value="WH-like_DNA-bd_sf"/>
</dbReference>
<dbReference type="Gene3D" id="1.10.10.10">
    <property type="entry name" value="Winged helix-like DNA-binding domain superfamily/Winged helix DNA-binding domain"/>
    <property type="match status" value="1"/>
</dbReference>
<organism evidence="5 6">
    <name type="scientific">Brevibacterium senegalense</name>
    <dbReference type="NCBI Taxonomy" id="1033736"/>
    <lineage>
        <taxon>Bacteria</taxon>
        <taxon>Bacillati</taxon>
        <taxon>Actinomycetota</taxon>
        <taxon>Actinomycetes</taxon>
        <taxon>Micrococcales</taxon>
        <taxon>Brevibacteriaceae</taxon>
        <taxon>Brevibacterium</taxon>
    </lineage>
</organism>
<dbReference type="Proteomes" id="UP000784435">
    <property type="component" value="Unassembled WGS sequence"/>
</dbReference>
<dbReference type="SMART" id="SM00345">
    <property type="entry name" value="HTH_GNTR"/>
    <property type="match status" value="1"/>
</dbReference>
<dbReference type="PANTHER" id="PTHR43537">
    <property type="entry name" value="TRANSCRIPTIONAL REGULATOR, GNTR FAMILY"/>
    <property type="match status" value="1"/>
</dbReference>
<dbReference type="SUPFAM" id="SSF46785">
    <property type="entry name" value="Winged helix' DNA-binding domain"/>
    <property type="match status" value="1"/>
</dbReference>
<dbReference type="Pfam" id="PF00392">
    <property type="entry name" value="GntR"/>
    <property type="match status" value="1"/>
</dbReference>
<proteinExistence type="predicted"/>